<evidence type="ECO:0000256" key="8">
    <source>
        <dbReference type="SAM" id="SignalP"/>
    </source>
</evidence>
<comment type="subcellular location">
    <subcellularLocation>
        <location evidence="1">Cell outer membrane</location>
    </subcellularLocation>
</comment>
<keyword evidence="7" id="KW-0998">Cell outer membrane</keyword>
<comment type="similarity">
    <text evidence="2">Belongs to the outer membrane factor (OMF) (TC 1.B.17) family.</text>
</comment>
<evidence type="ECO:0000256" key="4">
    <source>
        <dbReference type="ARBA" id="ARBA00022452"/>
    </source>
</evidence>
<dbReference type="Proteomes" id="UP000428330">
    <property type="component" value="Chromosome"/>
</dbReference>
<dbReference type="SUPFAM" id="SSF56954">
    <property type="entry name" value="Outer membrane efflux proteins (OEP)"/>
    <property type="match status" value="1"/>
</dbReference>
<dbReference type="EMBL" id="CP034348">
    <property type="protein sequence ID" value="QGX99197.1"/>
    <property type="molecule type" value="Genomic_DNA"/>
</dbReference>
<protein>
    <submittedName>
        <fullName evidence="9">Transporter</fullName>
    </submittedName>
</protein>
<dbReference type="GO" id="GO:1990281">
    <property type="term" value="C:efflux pump complex"/>
    <property type="evidence" value="ECO:0007669"/>
    <property type="project" value="TreeGrafter"/>
</dbReference>
<feature type="signal peptide" evidence="8">
    <location>
        <begin position="1"/>
        <end position="28"/>
    </location>
</feature>
<evidence type="ECO:0000256" key="3">
    <source>
        <dbReference type="ARBA" id="ARBA00022448"/>
    </source>
</evidence>
<gene>
    <name evidence="9" type="ORF">EI983_13340</name>
</gene>
<keyword evidence="6" id="KW-0472">Membrane</keyword>
<evidence type="ECO:0000256" key="1">
    <source>
        <dbReference type="ARBA" id="ARBA00004442"/>
    </source>
</evidence>
<evidence type="ECO:0000313" key="10">
    <source>
        <dbReference type="Proteomes" id="UP000428330"/>
    </source>
</evidence>
<keyword evidence="8" id="KW-0732">Signal</keyword>
<feature type="chain" id="PRO_5026134791" evidence="8">
    <location>
        <begin position="29"/>
        <end position="469"/>
    </location>
</feature>
<dbReference type="PANTHER" id="PTHR30026">
    <property type="entry name" value="OUTER MEMBRANE PROTEIN TOLC"/>
    <property type="match status" value="1"/>
</dbReference>
<evidence type="ECO:0000256" key="6">
    <source>
        <dbReference type="ARBA" id="ARBA00023136"/>
    </source>
</evidence>
<dbReference type="GO" id="GO:0009279">
    <property type="term" value="C:cell outer membrane"/>
    <property type="evidence" value="ECO:0007669"/>
    <property type="project" value="UniProtKB-SubCell"/>
</dbReference>
<dbReference type="Gene3D" id="1.20.1600.10">
    <property type="entry name" value="Outer membrane efflux proteins (OEP)"/>
    <property type="match status" value="1"/>
</dbReference>
<dbReference type="NCBIfam" id="TIGR01844">
    <property type="entry name" value="type_I_sec_TolC"/>
    <property type="match status" value="1"/>
</dbReference>
<keyword evidence="5" id="KW-0812">Transmembrane</keyword>
<dbReference type="InterPro" id="IPR010130">
    <property type="entry name" value="T1SS_OMP_TolC"/>
</dbReference>
<evidence type="ECO:0000313" key="9">
    <source>
        <dbReference type="EMBL" id="QGX99197.1"/>
    </source>
</evidence>
<name>A0A6I6IUL7_9RHOB</name>
<evidence type="ECO:0000256" key="2">
    <source>
        <dbReference type="ARBA" id="ARBA00007613"/>
    </source>
</evidence>
<accession>A0A6I6IUL7</accession>
<dbReference type="GO" id="GO:0015562">
    <property type="term" value="F:efflux transmembrane transporter activity"/>
    <property type="evidence" value="ECO:0007669"/>
    <property type="project" value="InterPro"/>
</dbReference>
<dbReference type="AlphaFoldDB" id="A0A6I6IUL7"/>
<dbReference type="InterPro" id="IPR003423">
    <property type="entry name" value="OMP_efflux"/>
</dbReference>
<dbReference type="KEGG" id="rom:EI983_13340"/>
<evidence type="ECO:0000256" key="5">
    <source>
        <dbReference type="ARBA" id="ARBA00022692"/>
    </source>
</evidence>
<evidence type="ECO:0000256" key="7">
    <source>
        <dbReference type="ARBA" id="ARBA00023237"/>
    </source>
</evidence>
<keyword evidence="3" id="KW-0813">Transport</keyword>
<keyword evidence="4" id="KW-1134">Transmembrane beta strand</keyword>
<reference evidence="10" key="1">
    <citation type="submission" date="2018-12" db="EMBL/GenBank/DDBJ databases">
        <title>Complete genome sequence of Roseovarius sp. MME-070.</title>
        <authorList>
            <person name="Nam Y.-D."/>
            <person name="Kang J."/>
            <person name="Chung W.-H."/>
            <person name="Park Y.S."/>
        </authorList>
    </citation>
    <scope>NUCLEOTIDE SEQUENCE [LARGE SCALE GENOMIC DNA]</scope>
    <source>
        <strain evidence="10">MME-070</strain>
    </source>
</reference>
<sequence length="469" mass="50665">MLKQFRAVALALVTLGLVSVSTPHSARAETLADALASAYNHSGLLDQNRALLRAADEDVAIAVSRLRPILNWSADLTRTFGRVSNNSITVGTRATDVNLGITASLLLYDFGRTQFQIDAAKENVLATRNALISVEQQVLLRAVQAYMNVRRNARFVTLRENNLRLIRQELRAARDRFEVGEVTRTDVALAEARLAQAKSGLALAQGDYLQAVEEFRAAVGRKPGNLRPPSSAPRLSGNVDAAKAVAVRKHPEMSRAQHDIAAAELNIMAADAAMKPTLSLQGRLGASQEVFDNEYNRTGSLGVQVTGPIYQGGALSATKRKAMAQRDALRANLHVVRHQVVQNVGVAYAQLAAARAGVIASQQQVRAARVAFNGVREEAKLGARTTLDVLDAEQDLLDAEANLISAEADVFIASYAVLSSMGELTAKDLRLNVQTYDPAAYYNLVKEAPVEKSKQGKQLDKVLKALGKE</sequence>
<keyword evidence="10" id="KW-1185">Reference proteome</keyword>
<dbReference type="OrthoDB" id="9789368at2"/>
<dbReference type="RefSeq" id="WP_157707879.1">
    <property type="nucleotide sequence ID" value="NZ_CP034348.1"/>
</dbReference>
<dbReference type="InterPro" id="IPR051906">
    <property type="entry name" value="TolC-like"/>
</dbReference>
<dbReference type="GO" id="GO:0015288">
    <property type="term" value="F:porin activity"/>
    <property type="evidence" value="ECO:0007669"/>
    <property type="project" value="TreeGrafter"/>
</dbReference>
<dbReference type="PANTHER" id="PTHR30026:SF22">
    <property type="entry name" value="OUTER MEMBRANE EFFLUX PROTEIN"/>
    <property type="match status" value="1"/>
</dbReference>
<proteinExistence type="inferred from homology"/>
<organism evidence="9 10">
    <name type="scientific">Roseovarius faecimaris</name>
    <dbReference type="NCBI Taxonomy" id="2494550"/>
    <lineage>
        <taxon>Bacteria</taxon>
        <taxon>Pseudomonadati</taxon>
        <taxon>Pseudomonadota</taxon>
        <taxon>Alphaproteobacteria</taxon>
        <taxon>Rhodobacterales</taxon>
        <taxon>Roseobacteraceae</taxon>
        <taxon>Roseovarius</taxon>
    </lineage>
</organism>
<dbReference type="Pfam" id="PF02321">
    <property type="entry name" value="OEP"/>
    <property type="match status" value="2"/>
</dbReference>